<dbReference type="PROSITE" id="PS51918">
    <property type="entry name" value="RADICAL_SAM"/>
    <property type="match status" value="1"/>
</dbReference>
<dbReference type="PANTHER" id="PTHR11228:SF7">
    <property type="entry name" value="PQQA PEPTIDE CYCLASE"/>
    <property type="match status" value="1"/>
</dbReference>
<keyword evidence="2" id="KW-0004">4Fe-4S</keyword>
<dbReference type="InterPro" id="IPR013785">
    <property type="entry name" value="Aldolase_TIM"/>
</dbReference>
<dbReference type="Pfam" id="PF13186">
    <property type="entry name" value="SPASM"/>
    <property type="match status" value="1"/>
</dbReference>
<dbReference type="Pfam" id="PF04055">
    <property type="entry name" value="Radical_SAM"/>
    <property type="match status" value="1"/>
</dbReference>
<dbReference type="CDD" id="cd21109">
    <property type="entry name" value="SPASM"/>
    <property type="match status" value="1"/>
</dbReference>
<comment type="cofactor">
    <cofactor evidence="1">
        <name>[4Fe-4S] cluster</name>
        <dbReference type="ChEBI" id="CHEBI:49883"/>
    </cofactor>
</comment>
<proteinExistence type="predicted"/>
<keyword evidence="5" id="KW-0560">Oxidoreductase</keyword>
<dbReference type="SUPFAM" id="SSF102114">
    <property type="entry name" value="Radical SAM enzymes"/>
    <property type="match status" value="1"/>
</dbReference>
<reference evidence="9" key="1">
    <citation type="submission" date="2018-05" db="EMBL/GenBank/DDBJ databases">
        <authorList>
            <person name="Lanie J.A."/>
            <person name="Ng W.-L."/>
            <person name="Kazmierczak K.M."/>
            <person name="Andrzejewski T.M."/>
            <person name="Davidsen T.M."/>
            <person name="Wayne K.J."/>
            <person name="Tettelin H."/>
            <person name="Glass J.I."/>
            <person name="Rusch D."/>
            <person name="Podicherti R."/>
            <person name="Tsui H.-C.T."/>
            <person name="Winkler M.E."/>
        </authorList>
    </citation>
    <scope>NUCLEOTIDE SEQUENCE</scope>
</reference>
<evidence type="ECO:0000256" key="4">
    <source>
        <dbReference type="ARBA" id="ARBA00022723"/>
    </source>
</evidence>
<evidence type="ECO:0000256" key="6">
    <source>
        <dbReference type="ARBA" id="ARBA00023004"/>
    </source>
</evidence>
<dbReference type="SFLD" id="SFLDG01067">
    <property type="entry name" value="SPASM/twitch_domain_containing"/>
    <property type="match status" value="1"/>
</dbReference>
<evidence type="ECO:0000256" key="7">
    <source>
        <dbReference type="ARBA" id="ARBA00023014"/>
    </source>
</evidence>
<dbReference type="Gene3D" id="3.20.20.70">
    <property type="entry name" value="Aldolase class I"/>
    <property type="match status" value="1"/>
</dbReference>
<dbReference type="GO" id="GO:0046872">
    <property type="term" value="F:metal ion binding"/>
    <property type="evidence" value="ECO:0007669"/>
    <property type="project" value="UniProtKB-KW"/>
</dbReference>
<dbReference type="InterPro" id="IPR050377">
    <property type="entry name" value="Radical_SAM_PqqE_MftC-like"/>
</dbReference>
<gene>
    <name evidence="9" type="ORF">METZ01_LOCUS173395</name>
</gene>
<evidence type="ECO:0000256" key="2">
    <source>
        <dbReference type="ARBA" id="ARBA00022485"/>
    </source>
</evidence>
<dbReference type="InterPro" id="IPR058240">
    <property type="entry name" value="rSAM_sf"/>
</dbReference>
<keyword evidence="3" id="KW-0949">S-adenosyl-L-methionine</keyword>
<feature type="domain" description="Radical SAM core" evidence="8">
    <location>
        <begin position="30"/>
        <end position="277"/>
    </location>
</feature>
<dbReference type="SFLD" id="SFLDS00029">
    <property type="entry name" value="Radical_SAM"/>
    <property type="match status" value="1"/>
</dbReference>
<evidence type="ECO:0000259" key="8">
    <source>
        <dbReference type="PROSITE" id="PS51918"/>
    </source>
</evidence>
<dbReference type="PANTHER" id="PTHR11228">
    <property type="entry name" value="RADICAL SAM DOMAIN PROTEIN"/>
    <property type="match status" value="1"/>
</dbReference>
<accession>A0A382C4A2</accession>
<dbReference type="InterPro" id="IPR000385">
    <property type="entry name" value="MoaA_NifB_PqqE_Fe-S-bd_CS"/>
</dbReference>
<evidence type="ECO:0000256" key="3">
    <source>
        <dbReference type="ARBA" id="ARBA00022691"/>
    </source>
</evidence>
<dbReference type="EMBL" id="UINC01032606">
    <property type="protein sequence ID" value="SVB20541.1"/>
    <property type="molecule type" value="Genomic_DNA"/>
</dbReference>
<organism evidence="9">
    <name type="scientific">marine metagenome</name>
    <dbReference type="NCBI Taxonomy" id="408172"/>
    <lineage>
        <taxon>unclassified sequences</taxon>
        <taxon>metagenomes</taxon>
        <taxon>ecological metagenomes</taxon>
    </lineage>
</organism>
<dbReference type="PROSITE" id="PS01305">
    <property type="entry name" value="MOAA_NIFB_PQQE"/>
    <property type="match status" value="1"/>
</dbReference>
<evidence type="ECO:0000256" key="5">
    <source>
        <dbReference type="ARBA" id="ARBA00023002"/>
    </source>
</evidence>
<dbReference type="CDD" id="cd01335">
    <property type="entry name" value="Radical_SAM"/>
    <property type="match status" value="1"/>
</dbReference>
<dbReference type="InterPro" id="IPR007197">
    <property type="entry name" value="rSAM"/>
</dbReference>
<dbReference type="InterPro" id="IPR023885">
    <property type="entry name" value="4Fe4S-binding_SPASM_dom"/>
</dbReference>
<keyword evidence="7" id="KW-0411">Iron-sulfur</keyword>
<evidence type="ECO:0000256" key="1">
    <source>
        <dbReference type="ARBA" id="ARBA00001966"/>
    </source>
</evidence>
<sequence>MTNLFTLKSLQKVLPRLYSFLPYYLDPGRAFSPAHVFFEVTYRCNLRCDMCHFLEIIEDTENNKTYKKELSTEQIKHAIRSLPRSTLITFTGGEAFMKADFMDILKYATKNHKVHIITNGVSLSENVVKQLMDLRTRSLFGSGLLYMGVSLEGREEFHDKVTVVPGSYKKTRAGLERLVAQRKIFGGKYPLIHLTCVISSGNAMDLVPLYDYAEKLGVNVCNFVLQNPATYWHAKDYDQDSHLLKKPPLIEEIDPKILKGQLDLLLAREKTYSSQLRFSPNYITPDEIVRYYSNQSSYKDYRCYTPWTKMAFSAYGDIFSCPHYRLGSFSNEGNISPWNGERSREFRERIKNEKIFPGCLGCCQSEYIGSEK</sequence>
<evidence type="ECO:0000313" key="9">
    <source>
        <dbReference type="EMBL" id="SVB20541.1"/>
    </source>
</evidence>
<dbReference type="GO" id="GO:0051539">
    <property type="term" value="F:4 iron, 4 sulfur cluster binding"/>
    <property type="evidence" value="ECO:0007669"/>
    <property type="project" value="UniProtKB-KW"/>
</dbReference>
<keyword evidence="4" id="KW-0479">Metal-binding</keyword>
<dbReference type="AlphaFoldDB" id="A0A382C4A2"/>
<keyword evidence="6" id="KW-0408">Iron</keyword>
<dbReference type="GO" id="GO:0016491">
    <property type="term" value="F:oxidoreductase activity"/>
    <property type="evidence" value="ECO:0007669"/>
    <property type="project" value="UniProtKB-KW"/>
</dbReference>
<name>A0A382C4A2_9ZZZZ</name>
<protein>
    <recommendedName>
        <fullName evidence="8">Radical SAM core domain-containing protein</fullName>
    </recommendedName>
</protein>